<dbReference type="PANTHER" id="PTHR43345:SF2">
    <property type="entry name" value="3-ISOPROPYLMALATE DEHYDRATASE SMALL SUBUNIT 1"/>
    <property type="match status" value="1"/>
</dbReference>
<dbReference type="NCBIfam" id="TIGR02087">
    <property type="entry name" value="LEUD_arch"/>
    <property type="match status" value="1"/>
</dbReference>
<keyword evidence="2 3" id="KW-0456">Lyase</keyword>
<dbReference type="EMBL" id="CP131060">
    <property type="protein sequence ID" value="WNY24826.1"/>
    <property type="molecule type" value="Genomic_DNA"/>
</dbReference>
<proteinExistence type="inferred from homology"/>
<evidence type="ECO:0000259" key="4">
    <source>
        <dbReference type="Pfam" id="PF00694"/>
    </source>
</evidence>
<feature type="site" description="Critical for substrate specificity" evidence="3">
    <location>
        <position position="28"/>
    </location>
</feature>
<comment type="subunit">
    <text evidence="3">Heterotetramer of 2 HacA and 2 HacB proteins.</text>
</comment>
<sequence>MEKQIHGNVWKFGDDIDTDVIIPGKYLRTTDMQVFADHVLEGVDPDFSKKVQKGDIIVAGDNFGCGSSREQAPLAIKYAGVSCVIAKYFARIFFRNAINVGLLIIEADIDAQEGDTIDIDLEKGTICVNGDKNKTYPAKKIPDFLFEILEDGGLVEHRKKSPAK</sequence>
<comment type="similarity">
    <text evidence="1 3">Belongs to the LeuD family. LeuD type 2 subfamily.</text>
</comment>
<dbReference type="EC" id="4.2.1.114" evidence="3"/>
<comment type="catalytic activity">
    <reaction evidence="3">
        <text>(2R)-homocitrate = (2R,3S)-homoisocitrate</text>
        <dbReference type="Rhea" id="RHEA:32303"/>
        <dbReference type="ChEBI" id="CHEBI:15404"/>
        <dbReference type="ChEBI" id="CHEBI:58884"/>
        <dbReference type="EC" id="4.2.1.114"/>
    </reaction>
</comment>
<feature type="short sequence motif" description="YLRT" evidence="3">
    <location>
        <begin position="26"/>
        <end position="29"/>
    </location>
</feature>
<dbReference type="NCBIfam" id="NF040625">
    <property type="entry name" value="HacB2_Meth"/>
    <property type="match status" value="1"/>
</dbReference>
<name>A0AA96VB14_9EURY</name>
<evidence type="ECO:0000313" key="6">
    <source>
        <dbReference type="Proteomes" id="UP001303587"/>
    </source>
</evidence>
<dbReference type="InterPro" id="IPR033940">
    <property type="entry name" value="IPMI_Swivel"/>
</dbReference>
<dbReference type="InterPro" id="IPR050075">
    <property type="entry name" value="LeuD"/>
</dbReference>
<organism evidence="5 6">
    <name type="scientific">Methanolapillus millepedarum</name>
    <dbReference type="NCBI Taxonomy" id="3028296"/>
    <lineage>
        <taxon>Archaea</taxon>
        <taxon>Methanobacteriati</taxon>
        <taxon>Methanobacteriota</taxon>
        <taxon>Stenosarchaea group</taxon>
        <taxon>Methanomicrobia</taxon>
        <taxon>Methanosarcinales</taxon>
        <taxon>Methanosarcinaceae</taxon>
        <taxon>Methanolapillus</taxon>
    </lineage>
</organism>
<evidence type="ECO:0000256" key="2">
    <source>
        <dbReference type="ARBA" id="ARBA00023239"/>
    </source>
</evidence>
<keyword evidence="6" id="KW-1185">Reference proteome</keyword>
<dbReference type="InterPro" id="IPR000573">
    <property type="entry name" value="AconitaseA/IPMdHydase_ssu_swvl"/>
</dbReference>
<dbReference type="HAMAP" id="MF_01032">
    <property type="entry name" value="LeuD_type2"/>
    <property type="match status" value="1"/>
</dbReference>
<accession>A0AA96VB14</accession>
<comment type="pathway">
    <text evidence="3">Organic acid metabolism; 2-oxosuberate biosynthesis.</text>
</comment>
<dbReference type="RefSeq" id="WP_338102890.1">
    <property type="nucleotide sequence ID" value="NZ_CP131060.1"/>
</dbReference>
<dbReference type="InterPro" id="IPR053582">
    <property type="entry name" value="Homoaconitase_LeuD_type2"/>
</dbReference>
<evidence type="ECO:0000256" key="1">
    <source>
        <dbReference type="ARBA" id="ARBA00009869"/>
    </source>
</evidence>
<dbReference type="GO" id="GO:0004409">
    <property type="term" value="F:homoaconitate hydratase activity"/>
    <property type="evidence" value="ECO:0007669"/>
    <property type="project" value="UniProtKB-UniRule"/>
</dbReference>
<dbReference type="Pfam" id="PF00694">
    <property type="entry name" value="Aconitase_C"/>
    <property type="match status" value="1"/>
</dbReference>
<dbReference type="Proteomes" id="UP001303587">
    <property type="component" value="Chromosome"/>
</dbReference>
<evidence type="ECO:0000256" key="3">
    <source>
        <dbReference type="HAMAP-Rule" id="MF_01032"/>
    </source>
</evidence>
<dbReference type="GO" id="GO:0019298">
    <property type="term" value="P:coenzyme B biosynthetic process"/>
    <property type="evidence" value="ECO:0007669"/>
    <property type="project" value="UniProtKB-UniRule"/>
</dbReference>
<dbReference type="SUPFAM" id="SSF52016">
    <property type="entry name" value="LeuD/IlvD-like"/>
    <property type="match status" value="1"/>
</dbReference>
<feature type="domain" description="Aconitase A/isopropylmalate dehydratase small subunit swivel" evidence="4">
    <location>
        <begin position="41"/>
        <end position="106"/>
    </location>
</feature>
<dbReference type="InterPro" id="IPR011827">
    <property type="entry name" value="LeuD_type2/HacB/DmdB"/>
</dbReference>
<protein>
    <recommendedName>
        <fullName evidence="3">Methanogen homoaconitase small subunit</fullName>
        <shortName evidence="3">HACN</shortName>
        <ecNumber evidence="3">4.2.1.114</ecNumber>
    </recommendedName>
    <alternativeName>
        <fullName evidence="3">Homoaconitate hydratase</fullName>
    </alternativeName>
</protein>
<dbReference type="PANTHER" id="PTHR43345">
    <property type="entry name" value="3-ISOPROPYLMALATE DEHYDRATASE SMALL SUBUNIT 2-RELATED-RELATED"/>
    <property type="match status" value="1"/>
</dbReference>
<gene>
    <name evidence="5" type="primary">dmdB_2</name>
    <name evidence="3" type="synonym">hacB</name>
    <name evidence="5" type="ORF">MsAc7_03530</name>
</gene>
<dbReference type="CDD" id="cd01577">
    <property type="entry name" value="IPMI_Swivel"/>
    <property type="match status" value="1"/>
</dbReference>
<dbReference type="AlphaFoldDB" id="A0AA96VB14"/>
<reference evidence="5 6" key="1">
    <citation type="submission" date="2023-07" db="EMBL/GenBank/DDBJ databases">
        <title>Closed genoem sequence of Methanosarcinaceae archaeon Ac7.</title>
        <authorList>
            <person name="Poehlein A."/>
            <person name="Protasov E."/>
            <person name="Platt K."/>
            <person name="Reeh H."/>
            <person name="Daniel R."/>
            <person name="Brune A."/>
        </authorList>
    </citation>
    <scope>NUCLEOTIDE SEQUENCE [LARGE SCALE GENOMIC DNA]</scope>
    <source>
        <strain evidence="5 6">Ac7</strain>
    </source>
</reference>
<dbReference type="GeneID" id="89229473"/>
<dbReference type="Gene3D" id="3.20.19.10">
    <property type="entry name" value="Aconitase, domain 4"/>
    <property type="match status" value="1"/>
</dbReference>
<dbReference type="InterPro" id="IPR015928">
    <property type="entry name" value="Aconitase/3IPM_dehydase_swvl"/>
</dbReference>
<evidence type="ECO:0000313" key="5">
    <source>
        <dbReference type="EMBL" id="WNY24826.1"/>
    </source>
</evidence>
<comment type="function">
    <text evidence="3">Hydro-lyase with broad substrate specificity for cis-unsaturated tricarboxylic acids. Catalyzes both the reversible dehydration of (R)-homocitrate ((R)-2-hydroxybutane-1,2,4-tricarboxylate) to produce cis-homoaconitate ((Z)-but-1-ene-1,2,4-tricarboxylate), and its hydration to homoisocitrate ((1R,2S)-1-hydroxybutane-1,2,4-tricarboxylate). Is also able to hydrate the analogous longer chain substrates cis-homo(2)-aconitate, cis-homo(3)-aconitate. All these reactions are part of the biosynthesis pathway of coenzyme B.</text>
</comment>